<keyword evidence="2" id="KW-0732">Signal</keyword>
<sequence length="403" mass="41850">MNTGKILPIFLMSSVLVACGGGTGASLSGVTTGTNASTSTSTSTTTTGSGSTTTDSTSTTTGSGASESTNGTTTDSTANSNTLSLTRNAVDAEYSDALERLITVSSSPDNALNIINPTTGEQQAVPLNLAPTSLAISPDGKTAVVGHSSGVTHINLQTASVLDFYDNIGFSVFDIALSGNGMAYATPASNALWGVLKAINLGTGEVKSSLSVVQMGGSYLQLAPNQNVLYIYDKSTLPVDLIKADTASPPAGLYDSPYNGEYDIGGSSGKGLWLTEDGGYILTAGETLFSTATTQDQDMLYQRSLSDDDNDPNTRLLHADNSQEAAKFVVILDKGITGTGSEYSLKTYAMPTLNLVDEKPVSDLKPTSTSDDPVIPQFVFFNSDGTKRYAVLKQGTGTYLINF</sequence>
<proteinExistence type="predicted"/>
<dbReference type="Proteomes" id="UP000672039">
    <property type="component" value="Chromosome"/>
</dbReference>
<accession>A0ABX7WTS3</accession>
<reference evidence="3 4" key="1">
    <citation type="submission" date="2021-04" db="EMBL/GenBank/DDBJ databases">
        <title>Genomics, taxonomy and metabolism of representatives of sulfur bacteria of the genus Thiothrix: Thiothrix fructosivorans QT, Thiothrix unzii A1T and three new species, Thiothrix subterranea sp. nov., Thiothrix litoralis sp. nov. and 'Candidatus Thiothrix anitrata' sp. nov.</title>
        <authorList>
            <person name="Ravin N.V."/>
            <person name="Smolyakov D."/>
            <person name="Rudenko T.S."/>
            <person name="Mardanov A.V."/>
            <person name="Beletsky A.V."/>
            <person name="Markov N.D."/>
            <person name="Fomenkov A.I."/>
            <person name="Roberts R.J."/>
            <person name="Karnachuk O.V."/>
            <person name="Novikov A."/>
            <person name="Grabovich M.Y."/>
        </authorList>
    </citation>
    <scope>NUCLEOTIDE SEQUENCE [LARGE SCALE GENOMIC DNA]</scope>
    <source>
        <strain evidence="3 4">AS</strain>
    </source>
</reference>
<dbReference type="SUPFAM" id="SSF63829">
    <property type="entry name" value="Calcium-dependent phosphotriesterase"/>
    <property type="match status" value="1"/>
</dbReference>
<feature type="chain" id="PRO_5045894846" evidence="2">
    <location>
        <begin position="21"/>
        <end position="403"/>
    </location>
</feature>
<evidence type="ECO:0000313" key="3">
    <source>
        <dbReference type="EMBL" id="QTR45623.1"/>
    </source>
</evidence>
<dbReference type="EMBL" id="CP072801">
    <property type="protein sequence ID" value="QTR45623.1"/>
    <property type="molecule type" value="Genomic_DNA"/>
</dbReference>
<keyword evidence="4" id="KW-1185">Reference proteome</keyword>
<dbReference type="PROSITE" id="PS51257">
    <property type="entry name" value="PROKAR_LIPOPROTEIN"/>
    <property type="match status" value="1"/>
</dbReference>
<feature type="compositionally biased region" description="Low complexity" evidence="1">
    <location>
        <begin position="29"/>
        <end position="74"/>
    </location>
</feature>
<feature type="signal peptide" evidence="2">
    <location>
        <begin position="1"/>
        <end position="20"/>
    </location>
</feature>
<feature type="region of interest" description="Disordered" evidence="1">
    <location>
        <begin position="29"/>
        <end position="80"/>
    </location>
</feature>
<evidence type="ECO:0000256" key="2">
    <source>
        <dbReference type="SAM" id="SignalP"/>
    </source>
</evidence>
<dbReference type="Gene3D" id="2.130.10.10">
    <property type="entry name" value="YVTN repeat-like/Quinoprotein amine dehydrogenase"/>
    <property type="match status" value="1"/>
</dbReference>
<evidence type="ECO:0000313" key="4">
    <source>
        <dbReference type="Proteomes" id="UP000672039"/>
    </source>
</evidence>
<organism evidence="3 4">
    <name type="scientific">Thiothrix litoralis</name>
    <dbReference type="NCBI Taxonomy" id="2891210"/>
    <lineage>
        <taxon>Bacteria</taxon>
        <taxon>Pseudomonadati</taxon>
        <taxon>Pseudomonadota</taxon>
        <taxon>Gammaproteobacteria</taxon>
        <taxon>Thiotrichales</taxon>
        <taxon>Thiotrichaceae</taxon>
        <taxon>Thiothrix</taxon>
    </lineage>
</organism>
<evidence type="ECO:0000256" key="1">
    <source>
        <dbReference type="SAM" id="MobiDB-lite"/>
    </source>
</evidence>
<dbReference type="RefSeq" id="WP_210222022.1">
    <property type="nucleotide sequence ID" value="NZ_CP072801.1"/>
</dbReference>
<name>A0ABX7WTS3_9GAMM</name>
<protein>
    <submittedName>
        <fullName evidence="3">WD40 repeat domain-containing protein</fullName>
    </submittedName>
</protein>
<gene>
    <name evidence="3" type="ORF">J9253_16695</name>
</gene>
<dbReference type="InterPro" id="IPR015943">
    <property type="entry name" value="WD40/YVTN_repeat-like_dom_sf"/>
</dbReference>